<evidence type="ECO:0000259" key="1">
    <source>
        <dbReference type="Pfam" id="PF08242"/>
    </source>
</evidence>
<dbReference type="InterPro" id="IPR016584">
    <property type="entry name" value="MeTrfase_VrtF"/>
</dbReference>
<dbReference type="SUPFAM" id="SSF53335">
    <property type="entry name" value="S-adenosyl-L-methionine-dependent methyltransferases"/>
    <property type="match status" value="1"/>
</dbReference>
<dbReference type="Gene3D" id="3.40.50.150">
    <property type="entry name" value="Vaccinia Virus protein VP39"/>
    <property type="match status" value="1"/>
</dbReference>
<dbReference type="HOGENOM" id="CLU_046029_0_0_6"/>
<dbReference type="OrthoDB" id="507855at2"/>
<proteinExistence type="predicted"/>
<dbReference type="PIRSF" id="PIRSF011491">
    <property type="entry name" value="Mtase_YbcY_prd"/>
    <property type="match status" value="1"/>
</dbReference>
<evidence type="ECO:0000313" key="3">
    <source>
        <dbReference type="Proteomes" id="UP000000238"/>
    </source>
</evidence>
<dbReference type="Pfam" id="PF08242">
    <property type="entry name" value="Methyltransf_12"/>
    <property type="match status" value="1"/>
</dbReference>
<protein>
    <submittedName>
        <fullName evidence="2">SAM-dependent methyltransferase</fullName>
    </submittedName>
</protein>
<gene>
    <name evidence="2" type="ordered locus">HCH_01556</name>
</gene>
<dbReference type="RefSeq" id="WP_011395486.1">
    <property type="nucleotide sequence ID" value="NC_007645.1"/>
</dbReference>
<evidence type="ECO:0000313" key="2">
    <source>
        <dbReference type="EMBL" id="ABC28413.1"/>
    </source>
</evidence>
<dbReference type="KEGG" id="hch:HCH_01556"/>
<keyword evidence="2" id="KW-0808">Transferase</keyword>
<organism evidence="2 3">
    <name type="scientific">Hahella chejuensis (strain KCTC 2396)</name>
    <dbReference type="NCBI Taxonomy" id="349521"/>
    <lineage>
        <taxon>Bacteria</taxon>
        <taxon>Pseudomonadati</taxon>
        <taxon>Pseudomonadota</taxon>
        <taxon>Gammaproteobacteria</taxon>
        <taxon>Oceanospirillales</taxon>
        <taxon>Hahellaceae</taxon>
        <taxon>Hahella</taxon>
    </lineage>
</organism>
<dbReference type="InterPro" id="IPR029063">
    <property type="entry name" value="SAM-dependent_MTases_sf"/>
</dbReference>
<accession>Q2SLR1</accession>
<dbReference type="AlphaFoldDB" id="Q2SLR1"/>
<reference evidence="2 3" key="1">
    <citation type="journal article" date="2005" name="Nucleic Acids Res.">
        <title>Genomic blueprint of Hahella chejuensis, a marine microbe producing an algicidal agent.</title>
        <authorList>
            <person name="Jeong H."/>
            <person name="Yim J.H."/>
            <person name="Lee C."/>
            <person name="Choi S.-H."/>
            <person name="Park Y.K."/>
            <person name="Yoon S.H."/>
            <person name="Hur C.-G."/>
            <person name="Kang H.-Y."/>
            <person name="Kim D."/>
            <person name="Lee H.H."/>
            <person name="Park K.H."/>
            <person name="Park S.-H."/>
            <person name="Park H.-S."/>
            <person name="Lee H.K."/>
            <person name="Oh T.K."/>
            <person name="Kim J.F."/>
        </authorList>
    </citation>
    <scope>NUCLEOTIDE SEQUENCE [LARGE SCALE GENOMIC DNA]</scope>
    <source>
        <strain evidence="2 3">KCTC 2396</strain>
    </source>
</reference>
<keyword evidence="3" id="KW-1185">Reference proteome</keyword>
<dbReference type="STRING" id="349521.HCH_01556"/>
<dbReference type="GO" id="GO:0008168">
    <property type="term" value="F:methyltransferase activity"/>
    <property type="evidence" value="ECO:0007669"/>
    <property type="project" value="UniProtKB-KW"/>
</dbReference>
<dbReference type="GO" id="GO:0032259">
    <property type="term" value="P:methylation"/>
    <property type="evidence" value="ECO:0007669"/>
    <property type="project" value="UniProtKB-KW"/>
</dbReference>
<keyword evidence="2" id="KW-0489">Methyltransferase</keyword>
<dbReference type="EMBL" id="CP000155">
    <property type="protein sequence ID" value="ABC28413.1"/>
    <property type="molecule type" value="Genomic_DNA"/>
</dbReference>
<dbReference type="InterPro" id="IPR013217">
    <property type="entry name" value="Methyltransf_12"/>
</dbReference>
<name>Q2SLR1_HAHCH</name>
<dbReference type="eggNOG" id="COG2890">
    <property type="taxonomic scope" value="Bacteria"/>
</dbReference>
<dbReference type="Proteomes" id="UP000000238">
    <property type="component" value="Chromosome"/>
</dbReference>
<sequence length="229" mass="26010">METVSRPVDSRVKLSQRYFNPLTLAVYDLALFGFIDKYAWGCPTERVLRHYRDHLSANHLEVGVGSGYLLDHSTFPSKEPRLALMDLSESCLQKTSRRLTRYHPQCYRRNILQPVEIGAPGFDSIAVNYVMHCVPGNFERKGEAFGHLSHLLNDDGVLFGSTVLSVGVEKDMFTRLCMSSLNKAGVFCNEEDCATALHDVLRRYFNHVEMEIVGCVALFACRDRKREAE</sequence>
<feature type="domain" description="Methyltransferase type 12" evidence="1">
    <location>
        <begin position="60"/>
        <end position="158"/>
    </location>
</feature>